<evidence type="ECO:0000256" key="3">
    <source>
        <dbReference type="ARBA" id="ARBA00023002"/>
    </source>
</evidence>
<dbReference type="RefSeq" id="WP_154945441.1">
    <property type="nucleotide sequence ID" value="NZ_BJUT01000021.1"/>
</dbReference>
<dbReference type="InterPro" id="IPR050984">
    <property type="entry name" value="Gfo/Idh/MocA_domain"/>
</dbReference>
<dbReference type="SUPFAM" id="SSF51735">
    <property type="entry name" value="NAD(P)-binding Rossmann-fold domains"/>
    <property type="match status" value="1"/>
</dbReference>
<dbReference type="Gene3D" id="3.40.50.720">
    <property type="entry name" value="NAD(P)-binding Rossmann-like Domain"/>
    <property type="match status" value="1"/>
</dbReference>
<dbReference type="EMBL" id="BJUT01000021">
    <property type="protein sequence ID" value="GEK76806.1"/>
    <property type="molecule type" value="Genomic_DNA"/>
</dbReference>
<evidence type="ECO:0000256" key="1">
    <source>
        <dbReference type="ARBA" id="ARBA00010928"/>
    </source>
</evidence>
<accession>A0ABQ0UF21</accession>
<evidence type="ECO:0000259" key="4">
    <source>
        <dbReference type="Pfam" id="PF01408"/>
    </source>
</evidence>
<gene>
    <name evidence="5" type="ORF">PAT01_21100</name>
</gene>
<dbReference type="SUPFAM" id="SSF55347">
    <property type="entry name" value="Glyceraldehyde-3-phosphate dehydrogenase-like, C-terminal domain"/>
    <property type="match status" value="1"/>
</dbReference>
<dbReference type="PANTHER" id="PTHR22604:SF105">
    <property type="entry name" value="TRANS-1,2-DIHYDROBENZENE-1,2-DIOL DEHYDROGENASE"/>
    <property type="match status" value="1"/>
</dbReference>
<sequence length="336" mass="37799">MNKNKTVCWGIAGLGSIAQRFAFDLKNNVNNAELYAVSSRSQERADKFANEFACQAAYGDYKSLAENPHVDVVYVATIHPCHKELVALFLAHNKHVFVEKPAFTNVEDWDEMLNLAKSKNLLLIEAMKSVTFPAYRELLKFIKSHNLAITRIEASFGTKNEFNNTNRLFDPKKCGGATLDVGVYPLWLYVDICRQLNIPLQKPLVNITRDNPISAVDEMVSFVFNTKVQGNLSASITRNLPSKAVLSGPNVEIIIHEKWWNPQIIEITHYGAKQKIEIDSTGESFEFEIEHISTLILTNKLESDVIPHANSRAVIEIMEQALIANGYQHLVTAQNV</sequence>
<keyword evidence="2" id="KW-0732">Signal</keyword>
<organism evidence="5 6">
    <name type="scientific">Pseudoalteromonas atlantica</name>
    <name type="common">Alteromonas atlantica</name>
    <dbReference type="NCBI Taxonomy" id="288"/>
    <lineage>
        <taxon>Bacteria</taxon>
        <taxon>Pseudomonadati</taxon>
        <taxon>Pseudomonadota</taxon>
        <taxon>Gammaproteobacteria</taxon>
        <taxon>Alteromonadales</taxon>
        <taxon>Pseudoalteromonadaceae</taxon>
        <taxon>Pseudoalteromonas</taxon>
    </lineage>
</organism>
<evidence type="ECO:0000313" key="5">
    <source>
        <dbReference type="EMBL" id="GEK76806.1"/>
    </source>
</evidence>
<protein>
    <submittedName>
        <fullName evidence="5">Oxidoreductase</fullName>
    </submittedName>
</protein>
<comment type="caution">
    <text evidence="5">The sequence shown here is derived from an EMBL/GenBank/DDBJ whole genome shotgun (WGS) entry which is preliminary data.</text>
</comment>
<dbReference type="Pfam" id="PF01408">
    <property type="entry name" value="GFO_IDH_MocA"/>
    <property type="match status" value="1"/>
</dbReference>
<dbReference type="Proteomes" id="UP000321189">
    <property type="component" value="Unassembled WGS sequence"/>
</dbReference>
<keyword evidence="3" id="KW-0560">Oxidoreductase</keyword>
<dbReference type="PANTHER" id="PTHR22604">
    <property type="entry name" value="OXIDOREDUCTASES"/>
    <property type="match status" value="1"/>
</dbReference>
<name>A0ABQ0UF21_PSEAF</name>
<evidence type="ECO:0000256" key="2">
    <source>
        <dbReference type="ARBA" id="ARBA00022729"/>
    </source>
</evidence>
<keyword evidence="6" id="KW-1185">Reference proteome</keyword>
<dbReference type="Gene3D" id="3.30.360.10">
    <property type="entry name" value="Dihydrodipicolinate Reductase, domain 2"/>
    <property type="match status" value="1"/>
</dbReference>
<dbReference type="InterPro" id="IPR000683">
    <property type="entry name" value="Gfo/Idh/MocA-like_OxRdtase_N"/>
</dbReference>
<evidence type="ECO:0000313" key="6">
    <source>
        <dbReference type="Proteomes" id="UP000321189"/>
    </source>
</evidence>
<feature type="domain" description="Gfo/Idh/MocA-like oxidoreductase N-terminal" evidence="4">
    <location>
        <begin position="9"/>
        <end position="124"/>
    </location>
</feature>
<proteinExistence type="inferred from homology"/>
<dbReference type="InterPro" id="IPR036291">
    <property type="entry name" value="NAD(P)-bd_dom_sf"/>
</dbReference>
<reference evidence="5 6" key="1">
    <citation type="submission" date="2019-07" db="EMBL/GenBank/DDBJ databases">
        <title>Whole genome shotgun sequence of Pseudoalteromonas atlantica NBRC 103033.</title>
        <authorList>
            <person name="Hosoyama A."/>
            <person name="Uohara A."/>
            <person name="Ohji S."/>
            <person name="Ichikawa N."/>
        </authorList>
    </citation>
    <scope>NUCLEOTIDE SEQUENCE [LARGE SCALE GENOMIC DNA]</scope>
    <source>
        <strain evidence="5 6">NBRC 103033</strain>
    </source>
</reference>
<comment type="similarity">
    <text evidence="1">Belongs to the Gfo/Idh/MocA family.</text>
</comment>